<dbReference type="OrthoDB" id="76388at2759"/>
<evidence type="ECO:0000313" key="2">
    <source>
        <dbReference type="EMBL" id="KAF0500271.1"/>
    </source>
</evidence>
<feature type="signal peptide" evidence="1">
    <location>
        <begin position="1"/>
        <end position="31"/>
    </location>
</feature>
<feature type="chain" id="PRO_5034380445" evidence="1">
    <location>
        <begin position="32"/>
        <end position="175"/>
    </location>
</feature>
<evidence type="ECO:0000256" key="1">
    <source>
        <dbReference type="SAM" id="SignalP"/>
    </source>
</evidence>
<name>A0A8H4AIP5_GIGMA</name>
<comment type="caution">
    <text evidence="2">The sequence shown here is derived from an EMBL/GenBank/DDBJ whole genome shotgun (WGS) entry which is preliminary data.</text>
</comment>
<dbReference type="Proteomes" id="UP000439903">
    <property type="component" value="Unassembled WGS sequence"/>
</dbReference>
<protein>
    <submittedName>
        <fullName evidence="2">Uncharacterized protein</fullName>
    </submittedName>
</protein>
<proteinExistence type="predicted"/>
<dbReference type="EMBL" id="WTPW01000553">
    <property type="protein sequence ID" value="KAF0500271.1"/>
    <property type="molecule type" value="Genomic_DNA"/>
</dbReference>
<accession>A0A8H4AIP5</accession>
<keyword evidence="3" id="KW-1185">Reference proteome</keyword>
<keyword evidence="1" id="KW-0732">Signal</keyword>
<dbReference type="AlphaFoldDB" id="A0A8H4AIP5"/>
<organism evidence="2 3">
    <name type="scientific">Gigaspora margarita</name>
    <dbReference type="NCBI Taxonomy" id="4874"/>
    <lineage>
        <taxon>Eukaryota</taxon>
        <taxon>Fungi</taxon>
        <taxon>Fungi incertae sedis</taxon>
        <taxon>Mucoromycota</taxon>
        <taxon>Glomeromycotina</taxon>
        <taxon>Glomeromycetes</taxon>
        <taxon>Diversisporales</taxon>
        <taxon>Gigasporaceae</taxon>
        <taxon>Gigaspora</taxon>
    </lineage>
</organism>
<sequence length="175" mass="19438">MHFSYTFITLIFLTLTAHNGVLMSLMHEKRADSTCPQTLIALSRDSYVSPTIGQDDASNKNIPPTSTHDFLNKTVAYRNTNHIPVKVDLEYQIDLIAENGLMIRTLFPINNNLTTPTNKTGPSITFNQTAVILSSWSKIINPAKFNLGVDFYGVIELTAPVDLGVLTITKLFHVT</sequence>
<evidence type="ECO:0000313" key="3">
    <source>
        <dbReference type="Proteomes" id="UP000439903"/>
    </source>
</evidence>
<gene>
    <name evidence="2" type="ORF">F8M41_020304</name>
</gene>
<reference evidence="2 3" key="1">
    <citation type="journal article" date="2019" name="Environ. Microbiol.">
        <title>At the nexus of three kingdoms: the genome of the mycorrhizal fungus Gigaspora margarita provides insights into plant, endobacterial and fungal interactions.</title>
        <authorList>
            <person name="Venice F."/>
            <person name="Ghignone S."/>
            <person name="Salvioli di Fossalunga A."/>
            <person name="Amselem J."/>
            <person name="Novero M."/>
            <person name="Xianan X."/>
            <person name="Sedzielewska Toro K."/>
            <person name="Morin E."/>
            <person name="Lipzen A."/>
            <person name="Grigoriev I.V."/>
            <person name="Henrissat B."/>
            <person name="Martin F.M."/>
            <person name="Bonfante P."/>
        </authorList>
    </citation>
    <scope>NUCLEOTIDE SEQUENCE [LARGE SCALE GENOMIC DNA]</scope>
    <source>
        <strain evidence="2 3">BEG34</strain>
    </source>
</reference>